<feature type="transmembrane region" description="Helical" evidence="1">
    <location>
        <begin position="239"/>
        <end position="257"/>
    </location>
</feature>
<dbReference type="HOGENOM" id="CLU_035509_15_0_1"/>
<feature type="transmembrane region" description="Helical" evidence="1">
    <location>
        <begin position="166"/>
        <end position="185"/>
    </location>
</feature>
<sequence>MSGDLVGLLVDIQVSRLCRASATAAALYDHLITFSDEVELIWKQRWSIAKVLFFVTRYCGNAVIIAVLISLLVDIPSDSVCKAAAEFQNWAATIPAWVVQVIMQFRLFALYDRSMWIATLMATSFTLQIIAVIVITTSDLHGFEVISQSFPGFTFCLITKLPRFSYAGWACIMAFETLLFSLALYKTIIRLCRTDKWWKGGNVSDVLLRDNILYYFAAFTTYTLVTIALFALPPMWIEVFGSYTGTITCTLGSRLVLNIRKASYRHQECVDTAEIGYQLQELDLNIVNRWSLDDPERR</sequence>
<evidence type="ECO:0000313" key="3">
    <source>
        <dbReference type="EMBL" id="KDQ58917.1"/>
    </source>
</evidence>
<dbReference type="Proteomes" id="UP000027265">
    <property type="component" value="Unassembled WGS sequence"/>
</dbReference>
<feature type="domain" description="DUF6533" evidence="2">
    <location>
        <begin position="18"/>
        <end position="60"/>
    </location>
</feature>
<feature type="transmembrane region" description="Helical" evidence="1">
    <location>
        <begin position="115"/>
        <end position="135"/>
    </location>
</feature>
<evidence type="ECO:0000313" key="4">
    <source>
        <dbReference type="Proteomes" id="UP000027265"/>
    </source>
</evidence>
<feature type="transmembrane region" description="Helical" evidence="1">
    <location>
        <begin position="87"/>
        <end position="108"/>
    </location>
</feature>
<organism evidence="3 4">
    <name type="scientific">Jaapia argillacea MUCL 33604</name>
    <dbReference type="NCBI Taxonomy" id="933084"/>
    <lineage>
        <taxon>Eukaryota</taxon>
        <taxon>Fungi</taxon>
        <taxon>Dikarya</taxon>
        <taxon>Basidiomycota</taxon>
        <taxon>Agaricomycotina</taxon>
        <taxon>Agaricomycetes</taxon>
        <taxon>Agaricomycetidae</taxon>
        <taxon>Jaapiales</taxon>
        <taxon>Jaapiaceae</taxon>
        <taxon>Jaapia</taxon>
    </lineage>
</organism>
<dbReference type="AlphaFoldDB" id="A0A067Q633"/>
<reference evidence="4" key="1">
    <citation type="journal article" date="2014" name="Proc. Natl. Acad. Sci. U.S.A.">
        <title>Extensive sampling of basidiomycete genomes demonstrates inadequacy of the white-rot/brown-rot paradigm for wood decay fungi.</title>
        <authorList>
            <person name="Riley R."/>
            <person name="Salamov A.A."/>
            <person name="Brown D.W."/>
            <person name="Nagy L.G."/>
            <person name="Floudas D."/>
            <person name="Held B.W."/>
            <person name="Levasseur A."/>
            <person name="Lombard V."/>
            <person name="Morin E."/>
            <person name="Otillar R."/>
            <person name="Lindquist E.A."/>
            <person name="Sun H."/>
            <person name="LaButti K.M."/>
            <person name="Schmutz J."/>
            <person name="Jabbour D."/>
            <person name="Luo H."/>
            <person name="Baker S.E."/>
            <person name="Pisabarro A.G."/>
            <person name="Walton J.D."/>
            <person name="Blanchette R.A."/>
            <person name="Henrissat B."/>
            <person name="Martin F."/>
            <person name="Cullen D."/>
            <person name="Hibbett D.S."/>
            <person name="Grigoriev I.V."/>
        </authorList>
    </citation>
    <scope>NUCLEOTIDE SEQUENCE [LARGE SCALE GENOMIC DNA]</scope>
    <source>
        <strain evidence="4">MUCL 33604</strain>
    </source>
</reference>
<evidence type="ECO:0000259" key="2">
    <source>
        <dbReference type="Pfam" id="PF20151"/>
    </source>
</evidence>
<dbReference type="Pfam" id="PF20151">
    <property type="entry name" value="DUF6533"/>
    <property type="match status" value="1"/>
</dbReference>
<gene>
    <name evidence="3" type="ORF">JAAARDRAFT_33636</name>
</gene>
<feature type="transmembrane region" description="Helical" evidence="1">
    <location>
        <begin position="212"/>
        <end position="233"/>
    </location>
</feature>
<dbReference type="OrthoDB" id="3350812at2759"/>
<feature type="transmembrane region" description="Helical" evidence="1">
    <location>
        <begin position="51"/>
        <end position="75"/>
    </location>
</feature>
<keyword evidence="1" id="KW-0472">Membrane</keyword>
<dbReference type="InParanoid" id="A0A067Q633"/>
<keyword evidence="1" id="KW-1133">Transmembrane helix</keyword>
<protein>
    <recommendedName>
        <fullName evidence="2">DUF6533 domain-containing protein</fullName>
    </recommendedName>
</protein>
<keyword evidence="1" id="KW-0812">Transmembrane</keyword>
<name>A0A067Q633_9AGAM</name>
<accession>A0A067Q633</accession>
<dbReference type="InterPro" id="IPR045340">
    <property type="entry name" value="DUF6533"/>
</dbReference>
<proteinExistence type="predicted"/>
<dbReference type="EMBL" id="KL197716">
    <property type="protein sequence ID" value="KDQ58917.1"/>
    <property type="molecule type" value="Genomic_DNA"/>
</dbReference>
<evidence type="ECO:0000256" key="1">
    <source>
        <dbReference type="SAM" id="Phobius"/>
    </source>
</evidence>
<keyword evidence="4" id="KW-1185">Reference proteome</keyword>